<dbReference type="PANTHER" id="PTHR31669">
    <property type="entry name" value="PROTEIN FAR1-RELATED SEQUENCE 10-RELATED"/>
    <property type="match status" value="1"/>
</dbReference>
<evidence type="ECO:0008006" key="3">
    <source>
        <dbReference type="Google" id="ProtNLM"/>
    </source>
</evidence>
<sequence length="181" mass="20965">QAIVDDETQLSYEWVFQCVKEVTGMLPKVFVTDGDPAINAVQLKGKLSSNFDDFMKDFYKARNSLREEQFNEKWNALLQNYLQSKDYLTKVLGCNPQSWARTFTNRYFTASIQTTSRNEGENSTLKWLFGDSNTCPFYNAQLLIDFIGYVTLFNTFKASTYKANITFKAIDCFEQVNTDYL</sequence>
<comment type="caution">
    <text evidence="1">The sequence shown here is derived from an EMBL/GenBank/DDBJ whole genome shotgun (WGS) entry which is preliminary data.</text>
</comment>
<dbReference type="AlphaFoldDB" id="A0A2N0RTZ4"/>
<organism evidence="1 2">
    <name type="scientific">Rhizophagus irregularis</name>
    <dbReference type="NCBI Taxonomy" id="588596"/>
    <lineage>
        <taxon>Eukaryota</taxon>
        <taxon>Fungi</taxon>
        <taxon>Fungi incertae sedis</taxon>
        <taxon>Mucoromycota</taxon>
        <taxon>Glomeromycotina</taxon>
        <taxon>Glomeromycetes</taxon>
        <taxon>Glomerales</taxon>
        <taxon>Glomeraceae</taxon>
        <taxon>Rhizophagus</taxon>
    </lineage>
</organism>
<dbReference type="VEuPathDB" id="FungiDB:FUN_000680"/>
<dbReference type="PANTHER" id="PTHR31669:SF251">
    <property type="entry name" value="PROTEIN FAR1-RELATED SEQUENCE"/>
    <property type="match status" value="1"/>
</dbReference>
<reference evidence="1 2" key="1">
    <citation type="submission" date="2017-10" db="EMBL/GenBank/DDBJ databases">
        <title>Extensive intraspecific genome diversity in a model arbuscular mycorrhizal fungus.</title>
        <authorList>
            <person name="Chen E.C.H."/>
            <person name="Morin E."/>
            <person name="Baudet D."/>
            <person name="Noel J."/>
            <person name="Ndikumana S."/>
            <person name="Charron P."/>
            <person name="St-Onge C."/>
            <person name="Giorgi J."/>
            <person name="Grigoriev I.V."/>
            <person name="Roux C."/>
            <person name="Martin F.M."/>
            <person name="Corradi N."/>
        </authorList>
    </citation>
    <scope>NUCLEOTIDE SEQUENCE [LARGE SCALE GENOMIC DNA]</scope>
    <source>
        <strain evidence="1 2">A1</strain>
    </source>
</reference>
<reference evidence="1 2" key="2">
    <citation type="submission" date="2017-10" db="EMBL/GenBank/DDBJ databases">
        <title>Genome analyses suggest a sexual origin of heterokaryosis in a supposedly ancient asexual fungus.</title>
        <authorList>
            <person name="Corradi N."/>
            <person name="Sedzielewska K."/>
            <person name="Noel J."/>
            <person name="Charron P."/>
            <person name="Farinelli L."/>
            <person name="Marton T."/>
            <person name="Kruger M."/>
            <person name="Pelin A."/>
            <person name="Brachmann A."/>
            <person name="Corradi N."/>
        </authorList>
    </citation>
    <scope>NUCLEOTIDE SEQUENCE [LARGE SCALE GENOMIC DNA]</scope>
    <source>
        <strain evidence="1 2">A1</strain>
    </source>
</reference>
<evidence type="ECO:0000313" key="1">
    <source>
        <dbReference type="EMBL" id="PKC66758.1"/>
    </source>
</evidence>
<dbReference type="VEuPathDB" id="FungiDB:RhiirA1_459307"/>
<gene>
    <name evidence="1" type="ORF">RhiirA1_459307</name>
</gene>
<name>A0A2N0RTZ4_9GLOM</name>
<accession>A0A2N0RTZ4</accession>
<protein>
    <recommendedName>
        <fullName evidence="3">MULE transposase domain-containing protein</fullName>
    </recommendedName>
</protein>
<feature type="non-terminal residue" evidence="1">
    <location>
        <position position="1"/>
    </location>
</feature>
<dbReference type="Proteomes" id="UP000232688">
    <property type="component" value="Unassembled WGS sequence"/>
</dbReference>
<proteinExistence type="predicted"/>
<dbReference type="EMBL" id="LLXH01000440">
    <property type="protein sequence ID" value="PKC66758.1"/>
    <property type="molecule type" value="Genomic_DNA"/>
</dbReference>
<dbReference type="InterPro" id="IPR031052">
    <property type="entry name" value="FHY3/FAR1"/>
</dbReference>
<evidence type="ECO:0000313" key="2">
    <source>
        <dbReference type="Proteomes" id="UP000232688"/>
    </source>
</evidence>
<dbReference type="GO" id="GO:0006355">
    <property type="term" value="P:regulation of DNA-templated transcription"/>
    <property type="evidence" value="ECO:0007669"/>
    <property type="project" value="InterPro"/>
</dbReference>